<sequence>MNRSTAINATDAISTYILAKDGNRPQLMKHAFAGDCELEMVVKTDAVSFPSSAKGLEQITEVLITSFGAQYENIRTFCLSRPNSDSPSHFRCDWLVGMSARQGGAVRVGCGHYGWYFGSDDGRVKKLAIDIEVMCVLPLEESEPIMQWLAALPYPWCSDIQVCESIPAIDALRPIESFLRPREKNGAALV</sequence>
<evidence type="ECO:0000313" key="2">
    <source>
        <dbReference type="Proteomes" id="UP000324797"/>
    </source>
</evidence>
<accession>A0A5S4YRR3</accession>
<organism evidence="1 2">
    <name type="scientific">Bradyrhizobium hipponense</name>
    <dbReference type="NCBI Taxonomy" id="2605638"/>
    <lineage>
        <taxon>Bacteria</taxon>
        <taxon>Pseudomonadati</taxon>
        <taxon>Pseudomonadota</taxon>
        <taxon>Alphaproteobacteria</taxon>
        <taxon>Hyphomicrobiales</taxon>
        <taxon>Nitrobacteraceae</taxon>
        <taxon>Bradyrhizobium</taxon>
    </lineage>
</organism>
<reference evidence="1 2" key="1">
    <citation type="submission" date="2019-08" db="EMBL/GenBank/DDBJ databases">
        <title>Bradyrhizobium hipponensis sp. nov., a rhizobium isolated from a Lupinus angustifolius root nodule in Tunisia.</title>
        <authorList>
            <person name="Off K."/>
            <person name="Rejili M."/>
            <person name="Mars M."/>
            <person name="Brachmann A."/>
            <person name="Marin M."/>
        </authorList>
    </citation>
    <scope>NUCLEOTIDE SEQUENCE [LARGE SCALE GENOMIC DNA]</scope>
    <source>
        <strain evidence="2">aSej3</strain>
    </source>
</reference>
<evidence type="ECO:0000313" key="1">
    <source>
        <dbReference type="EMBL" id="TYO67080.1"/>
    </source>
</evidence>
<protein>
    <recommendedName>
        <fullName evidence="3">SnoaL-like domain-containing protein</fullName>
    </recommendedName>
</protein>
<evidence type="ECO:0008006" key="3">
    <source>
        <dbReference type="Google" id="ProtNLM"/>
    </source>
</evidence>
<gene>
    <name evidence="1" type="ORF">FXV83_07695</name>
</gene>
<dbReference type="RefSeq" id="WP_148738589.1">
    <property type="nucleotide sequence ID" value="NZ_VSTH01000021.1"/>
</dbReference>
<dbReference type="EMBL" id="VSTH01000021">
    <property type="protein sequence ID" value="TYO67080.1"/>
    <property type="molecule type" value="Genomic_DNA"/>
</dbReference>
<dbReference type="Proteomes" id="UP000324797">
    <property type="component" value="Unassembled WGS sequence"/>
</dbReference>
<comment type="caution">
    <text evidence="1">The sequence shown here is derived from an EMBL/GenBank/DDBJ whole genome shotgun (WGS) entry which is preliminary data.</text>
</comment>
<keyword evidence="2" id="KW-1185">Reference proteome</keyword>
<proteinExistence type="predicted"/>
<name>A0A5S4YRR3_9BRAD</name>
<dbReference type="AlphaFoldDB" id="A0A5S4YRR3"/>